<dbReference type="AlphaFoldDB" id="A0A1H2PTV7"/>
<keyword evidence="9 13" id="KW-0694">RNA-binding</keyword>
<evidence type="ECO:0000256" key="5">
    <source>
        <dbReference type="ARBA" id="ARBA00022723"/>
    </source>
</evidence>
<keyword evidence="7 13" id="KW-0862">Zinc</keyword>
<dbReference type="SUPFAM" id="SSF52954">
    <property type="entry name" value="Class II aaRS ABD-related"/>
    <property type="match status" value="1"/>
</dbReference>
<accession>A0A1H2PTV7</accession>
<evidence type="ECO:0000256" key="11">
    <source>
        <dbReference type="ARBA" id="ARBA00023146"/>
    </source>
</evidence>
<dbReference type="FunFam" id="3.30.930.10:FF:000002">
    <property type="entry name" value="Threonine--tRNA ligase"/>
    <property type="match status" value="1"/>
</dbReference>
<dbReference type="InterPro" id="IPR006195">
    <property type="entry name" value="aa-tRNA-synth_II"/>
</dbReference>
<dbReference type="Pfam" id="PF07973">
    <property type="entry name" value="tRNA_SAD"/>
    <property type="match status" value="1"/>
</dbReference>
<dbReference type="HAMAP" id="MF_00184">
    <property type="entry name" value="Thr_tRNA_synth"/>
    <property type="match status" value="1"/>
</dbReference>
<protein>
    <recommendedName>
        <fullName evidence="13">Threonine--tRNA ligase</fullName>
        <ecNumber evidence="13">6.1.1.3</ecNumber>
    </recommendedName>
    <alternativeName>
        <fullName evidence="13">Threonyl-tRNA synthetase</fullName>
        <shortName evidence="13">ThrRS</shortName>
    </alternativeName>
</protein>
<keyword evidence="8 13" id="KW-0067">ATP-binding</keyword>
<comment type="subunit">
    <text evidence="13">Homodimer.</text>
</comment>
<evidence type="ECO:0000256" key="2">
    <source>
        <dbReference type="ARBA" id="ARBA00022490"/>
    </source>
</evidence>
<feature type="region of interest" description="Catalytic" evidence="13">
    <location>
        <begin position="242"/>
        <end position="533"/>
    </location>
</feature>
<dbReference type="EC" id="6.1.1.3" evidence="13"/>
<name>A0A1H2PTV7_9BURK</name>
<evidence type="ECO:0000259" key="15">
    <source>
        <dbReference type="PROSITE" id="PS51880"/>
    </source>
</evidence>
<dbReference type="STRING" id="1770053.SAMN05216551_110189"/>
<dbReference type="InterPro" id="IPR002320">
    <property type="entry name" value="Thr-tRNA-ligase_IIa"/>
</dbReference>
<dbReference type="CDD" id="cd01667">
    <property type="entry name" value="TGS_ThrRS"/>
    <property type="match status" value="1"/>
</dbReference>
<feature type="binding site" evidence="13">
    <location>
        <position position="510"/>
    </location>
    <ligand>
        <name>Zn(2+)</name>
        <dbReference type="ChEBI" id="CHEBI:29105"/>
        <note>catalytic</note>
    </ligand>
</feature>
<evidence type="ECO:0000256" key="9">
    <source>
        <dbReference type="ARBA" id="ARBA00022884"/>
    </source>
</evidence>
<dbReference type="RefSeq" id="WP_091910901.1">
    <property type="nucleotide sequence ID" value="NZ_FNLO01000010.1"/>
</dbReference>
<keyword evidence="2 13" id="KW-0963">Cytoplasm</keyword>
<dbReference type="NCBIfam" id="TIGR00418">
    <property type="entry name" value="thrS"/>
    <property type="match status" value="1"/>
</dbReference>
<dbReference type="GO" id="GO:0006435">
    <property type="term" value="P:threonyl-tRNA aminoacylation"/>
    <property type="evidence" value="ECO:0007669"/>
    <property type="project" value="UniProtKB-UniRule"/>
</dbReference>
<evidence type="ECO:0000256" key="1">
    <source>
        <dbReference type="ARBA" id="ARBA00008226"/>
    </source>
</evidence>
<dbReference type="GO" id="GO:0000049">
    <property type="term" value="F:tRNA binding"/>
    <property type="evidence" value="ECO:0007669"/>
    <property type="project" value="UniProtKB-KW"/>
</dbReference>
<dbReference type="Proteomes" id="UP000243719">
    <property type="component" value="Unassembled WGS sequence"/>
</dbReference>
<keyword evidence="11 13" id="KW-0030">Aminoacyl-tRNA synthetase</keyword>
<dbReference type="InterPro" id="IPR012676">
    <property type="entry name" value="TGS-like"/>
</dbReference>
<gene>
    <name evidence="13" type="primary">thrS</name>
    <name evidence="16" type="ORF">SAMN05216551_110189</name>
</gene>
<evidence type="ECO:0000256" key="13">
    <source>
        <dbReference type="HAMAP-Rule" id="MF_00184"/>
    </source>
</evidence>
<dbReference type="SMART" id="SM00863">
    <property type="entry name" value="tRNA_SAD"/>
    <property type="match status" value="1"/>
</dbReference>
<dbReference type="PANTHER" id="PTHR11451">
    <property type="entry name" value="THREONINE-TRNA LIGASE"/>
    <property type="match status" value="1"/>
</dbReference>
<dbReference type="EMBL" id="FNLO01000010">
    <property type="protein sequence ID" value="SDV50183.1"/>
    <property type="molecule type" value="Genomic_DNA"/>
</dbReference>
<keyword evidence="17" id="KW-1185">Reference proteome</keyword>
<dbReference type="Gene3D" id="3.30.980.10">
    <property type="entry name" value="Threonyl-trna Synthetase, Chain A, domain 2"/>
    <property type="match status" value="1"/>
</dbReference>
<dbReference type="PROSITE" id="PS51880">
    <property type="entry name" value="TGS"/>
    <property type="match status" value="1"/>
</dbReference>
<dbReference type="PROSITE" id="PS50862">
    <property type="entry name" value="AA_TRNA_LIGASE_II"/>
    <property type="match status" value="1"/>
</dbReference>
<dbReference type="FunFam" id="3.30.980.10:FF:000005">
    <property type="entry name" value="Threonyl-tRNA synthetase, mitochondrial"/>
    <property type="match status" value="1"/>
</dbReference>
<dbReference type="OrthoDB" id="9802304at2"/>
<dbReference type="SUPFAM" id="SSF55681">
    <property type="entry name" value="Class II aaRS and biotin synthetases"/>
    <property type="match status" value="1"/>
</dbReference>
<dbReference type="InterPro" id="IPR002314">
    <property type="entry name" value="aa-tRNA-synt_IIb"/>
</dbReference>
<evidence type="ECO:0000313" key="17">
    <source>
        <dbReference type="Proteomes" id="UP000243719"/>
    </source>
</evidence>
<comment type="subcellular location">
    <subcellularLocation>
        <location evidence="13">Cytoplasm</location>
    </subcellularLocation>
</comment>
<dbReference type="InterPro" id="IPR033728">
    <property type="entry name" value="ThrRS_core"/>
</dbReference>
<comment type="similarity">
    <text evidence="1 13">Belongs to the class-II aminoacyl-tRNA synthetase family.</text>
</comment>
<feature type="domain" description="TGS" evidence="15">
    <location>
        <begin position="1"/>
        <end position="61"/>
    </location>
</feature>
<proteinExistence type="inferred from homology"/>
<dbReference type="Gene3D" id="3.30.54.20">
    <property type="match status" value="1"/>
</dbReference>
<dbReference type="CDD" id="cd00771">
    <property type="entry name" value="ThrRS_core"/>
    <property type="match status" value="1"/>
</dbReference>
<evidence type="ECO:0000256" key="10">
    <source>
        <dbReference type="ARBA" id="ARBA00022917"/>
    </source>
</evidence>
<dbReference type="SUPFAM" id="SSF55186">
    <property type="entry name" value="ThrRS/AlaRS common domain"/>
    <property type="match status" value="1"/>
</dbReference>
<evidence type="ECO:0000313" key="16">
    <source>
        <dbReference type="EMBL" id="SDV50183.1"/>
    </source>
</evidence>
<sequence>MVSVRLPDGSVRQFDKPVTVAEVAASIGPGLAKAALAGRVDGREVDLSTTIDHDASLAIITEKDPEGLDIIRHSTAHLLAYAVKELFPEAQVTIGPVIDDGFYYDFAYARPFTPEDLERIEQRMHELAKRDEVVTRRVVSRDEAVAYFEGIGERYKAQIIASIPAQEEIKLYSHGGFTDLCRGPHVPSTGKMKVFKLMKVAGAYWRGDARNEQLQRIYGTAWTRPEEQKAYLHRLEEAEKRDHRKLGKQLDLFHLQEEAPGMVFWHPRGWSLWQSIEQYMRERLNEAGYQEIRTPMVMDRSLWERSGHWENYRENMFTTESEKRDYAIKPMNCPGHVQIFNHGLRSYRDLPLRYAEFGSCHRNEPSGALHGLMRVRGFVQDDAHIFCTEDQIDVEAIAFNTLAMSVYQDFGFEHVAVKLSLRPEKRAGSDEVWDRAEAGLRHALAACGIEWEELPGEGAFYGPKIEYHIKDAIGRSWQCGTLQLDFVLPERLDAEYVAEDNTRRRPVMLHRAILGSLERFIGILIENHAGAMPAWLAPVQAAVLNISDGQAEYAQSVVQTLQKQGLRAVSDLRNEKIGYKIREHALQKIPYLLTVGDKERDSQTVAVRARGGQDLGVMPITQFCDLLRSKRQSFE</sequence>
<dbReference type="FunFam" id="3.40.50.800:FF:000001">
    <property type="entry name" value="Threonine--tRNA ligase"/>
    <property type="match status" value="1"/>
</dbReference>
<dbReference type="CDD" id="cd00860">
    <property type="entry name" value="ThrRS_anticodon"/>
    <property type="match status" value="1"/>
</dbReference>
<dbReference type="PRINTS" id="PR01047">
    <property type="entry name" value="TRNASYNTHTHR"/>
</dbReference>
<dbReference type="Pfam" id="PF00587">
    <property type="entry name" value="tRNA-synt_2b"/>
    <property type="match status" value="1"/>
</dbReference>
<dbReference type="InterPro" id="IPR018163">
    <property type="entry name" value="Thr/Ala-tRNA-synth_IIc_edit"/>
</dbReference>
<organism evidence="16 17">
    <name type="scientific">Chitinasiproducens palmae</name>
    <dbReference type="NCBI Taxonomy" id="1770053"/>
    <lineage>
        <taxon>Bacteria</taxon>
        <taxon>Pseudomonadati</taxon>
        <taxon>Pseudomonadota</taxon>
        <taxon>Betaproteobacteria</taxon>
        <taxon>Burkholderiales</taxon>
        <taxon>Burkholderiaceae</taxon>
        <taxon>Chitinasiproducens</taxon>
    </lineage>
</organism>
<keyword evidence="6 13" id="KW-0547">Nucleotide-binding</keyword>
<dbReference type="FunFam" id="3.10.20.30:FF:000005">
    <property type="entry name" value="Threonine--tRNA ligase"/>
    <property type="match status" value="1"/>
</dbReference>
<dbReference type="InterPro" id="IPR045864">
    <property type="entry name" value="aa-tRNA-synth_II/BPL/LPL"/>
</dbReference>
<dbReference type="InterPro" id="IPR004154">
    <property type="entry name" value="Anticodon-bd"/>
</dbReference>
<dbReference type="InterPro" id="IPR012947">
    <property type="entry name" value="tRNA_SAD"/>
</dbReference>
<evidence type="ECO:0000256" key="12">
    <source>
        <dbReference type="ARBA" id="ARBA00049515"/>
    </source>
</evidence>
<dbReference type="SUPFAM" id="SSF81271">
    <property type="entry name" value="TGS-like"/>
    <property type="match status" value="1"/>
</dbReference>
<dbReference type="Pfam" id="PF02824">
    <property type="entry name" value="TGS"/>
    <property type="match status" value="1"/>
</dbReference>
<dbReference type="Gene3D" id="3.10.20.30">
    <property type="match status" value="1"/>
</dbReference>
<dbReference type="GO" id="GO:0005524">
    <property type="term" value="F:ATP binding"/>
    <property type="evidence" value="ECO:0007669"/>
    <property type="project" value="UniProtKB-UniRule"/>
</dbReference>
<evidence type="ECO:0000259" key="14">
    <source>
        <dbReference type="PROSITE" id="PS50862"/>
    </source>
</evidence>
<dbReference type="InterPro" id="IPR036621">
    <property type="entry name" value="Anticodon-bd_dom_sf"/>
</dbReference>
<feature type="binding site" evidence="13">
    <location>
        <position position="333"/>
    </location>
    <ligand>
        <name>Zn(2+)</name>
        <dbReference type="ChEBI" id="CHEBI:29105"/>
        <note>catalytic</note>
    </ligand>
</feature>
<evidence type="ECO:0000256" key="6">
    <source>
        <dbReference type="ARBA" id="ARBA00022741"/>
    </source>
</evidence>
<keyword evidence="4 13" id="KW-0436">Ligase</keyword>
<dbReference type="Pfam" id="PF03129">
    <property type="entry name" value="HGTP_anticodon"/>
    <property type="match status" value="1"/>
</dbReference>
<feature type="binding site" evidence="13">
    <location>
        <position position="384"/>
    </location>
    <ligand>
        <name>Zn(2+)</name>
        <dbReference type="ChEBI" id="CHEBI:29105"/>
        <note>catalytic</note>
    </ligand>
</feature>
<dbReference type="FunFam" id="3.30.54.20:FF:000002">
    <property type="entry name" value="Threonine--tRNA ligase"/>
    <property type="match status" value="1"/>
</dbReference>
<dbReference type="PANTHER" id="PTHR11451:SF44">
    <property type="entry name" value="THREONINE--TRNA LIGASE, CHLOROPLASTIC_MITOCHONDRIAL 2"/>
    <property type="match status" value="1"/>
</dbReference>
<keyword evidence="10 13" id="KW-0648">Protein biosynthesis</keyword>
<evidence type="ECO:0000256" key="3">
    <source>
        <dbReference type="ARBA" id="ARBA00022555"/>
    </source>
</evidence>
<dbReference type="InterPro" id="IPR012675">
    <property type="entry name" value="Beta-grasp_dom_sf"/>
</dbReference>
<dbReference type="InterPro" id="IPR047246">
    <property type="entry name" value="ThrRS_anticodon"/>
</dbReference>
<feature type="domain" description="Aminoacyl-transfer RNA synthetases class-II family profile" evidence="14">
    <location>
        <begin position="242"/>
        <end position="533"/>
    </location>
</feature>
<dbReference type="GO" id="GO:0046872">
    <property type="term" value="F:metal ion binding"/>
    <property type="evidence" value="ECO:0007669"/>
    <property type="project" value="UniProtKB-KW"/>
</dbReference>
<keyword evidence="5 13" id="KW-0479">Metal-binding</keyword>
<evidence type="ECO:0000256" key="4">
    <source>
        <dbReference type="ARBA" id="ARBA00022598"/>
    </source>
</evidence>
<dbReference type="GO" id="GO:0005829">
    <property type="term" value="C:cytosol"/>
    <property type="evidence" value="ECO:0007669"/>
    <property type="project" value="TreeGrafter"/>
</dbReference>
<reference evidence="17" key="1">
    <citation type="submission" date="2016-09" db="EMBL/GenBank/DDBJ databases">
        <authorList>
            <person name="Varghese N."/>
            <person name="Submissions S."/>
        </authorList>
    </citation>
    <scope>NUCLEOTIDE SEQUENCE [LARGE SCALE GENOMIC DNA]</scope>
    <source>
        <strain evidence="17">JS23</strain>
    </source>
</reference>
<dbReference type="GO" id="GO:0004829">
    <property type="term" value="F:threonine-tRNA ligase activity"/>
    <property type="evidence" value="ECO:0007669"/>
    <property type="project" value="UniProtKB-UniRule"/>
</dbReference>
<comment type="catalytic activity">
    <reaction evidence="12 13">
        <text>tRNA(Thr) + L-threonine + ATP = L-threonyl-tRNA(Thr) + AMP + diphosphate + H(+)</text>
        <dbReference type="Rhea" id="RHEA:24624"/>
        <dbReference type="Rhea" id="RHEA-COMP:9670"/>
        <dbReference type="Rhea" id="RHEA-COMP:9704"/>
        <dbReference type="ChEBI" id="CHEBI:15378"/>
        <dbReference type="ChEBI" id="CHEBI:30616"/>
        <dbReference type="ChEBI" id="CHEBI:33019"/>
        <dbReference type="ChEBI" id="CHEBI:57926"/>
        <dbReference type="ChEBI" id="CHEBI:78442"/>
        <dbReference type="ChEBI" id="CHEBI:78534"/>
        <dbReference type="ChEBI" id="CHEBI:456215"/>
        <dbReference type="EC" id="6.1.1.3"/>
    </reaction>
</comment>
<keyword evidence="3 13" id="KW-0820">tRNA-binding</keyword>
<comment type="cofactor">
    <cofactor evidence="13">
        <name>Zn(2+)</name>
        <dbReference type="ChEBI" id="CHEBI:29105"/>
    </cofactor>
    <text evidence="13">Binds 1 zinc ion per subunit.</text>
</comment>
<dbReference type="Gene3D" id="3.30.930.10">
    <property type="entry name" value="Bira Bifunctional Protein, Domain 2"/>
    <property type="match status" value="1"/>
</dbReference>
<evidence type="ECO:0000256" key="8">
    <source>
        <dbReference type="ARBA" id="ARBA00022840"/>
    </source>
</evidence>
<evidence type="ECO:0000256" key="7">
    <source>
        <dbReference type="ARBA" id="ARBA00022833"/>
    </source>
</evidence>
<dbReference type="Gene3D" id="3.40.50.800">
    <property type="entry name" value="Anticodon-binding domain"/>
    <property type="match status" value="1"/>
</dbReference>
<dbReference type="InterPro" id="IPR004095">
    <property type="entry name" value="TGS"/>
</dbReference>